<sequence length="128" mass="14805">MKKIIVVIFFQLLSCSSKNYIIQNEIRGTVLNMNNKPISDVEVTFYNDGKDFGFVPFALKTNENGVFIVERIKVKGDYRISRMLSDKLPSKIIFKKRGFISDTVSISDYSDFKSDKILINQYLMQSKK</sequence>
<dbReference type="SUPFAM" id="SSF49478">
    <property type="entry name" value="Cna protein B-type domain"/>
    <property type="match status" value="1"/>
</dbReference>
<proteinExistence type="predicted"/>
<dbReference type="RefSeq" id="WP_379803426.1">
    <property type="nucleotide sequence ID" value="NZ_JBHUOL010000003.1"/>
</dbReference>
<evidence type="ECO:0000313" key="2">
    <source>
        <dbReference type="Proteomes" id="UP001597549"/>
    </source>
</evidence>
<evidence type="ECO:0000313" key="1">
    <source>
        <dbReference type="EMBL" id="MFD2907372.1"/>
    </source>
</evidence>
<gene>
    <name evidence="1" type="ORF">ACFSX9_01350</name>
</gene>
<organism evidence="1 2">
    <name type="scientific">Flavobacterium ardleyense</name>
    <dbReference type="NCBI Taxonomy" id="2038737"/>
    <lineage>
        <taxon>Bacteria</taxon>
        <taxon>Pseudomonadati</taxon>
        <taxon>Bacteroidota</taxon>
        <taxon>Flavobacteriia</taxon>
        <taxon>Flavobacteriales</taxon>
        <taxon>Flavobacteriaceae</taxon>
        <taxon>Flavobacterium</taxon>
    </lineage>
</organism>
<keyword evidence="2" id="KW-1185">Reference proteome</keyword>
<comment type="caution">
    <text evidence="1">The sequence shown here is derived from an EMBL/GenBank/DDBJ whole genome shotgun (WGS) entry which is preliminary data.</text>
</comment>
<name>A0ABW5Z3N3_9FLAO</name>
<protein>
    <recommendedName>
        <fullName evidence="3">Carboxypeptidase regulatory-like domain-containing protein</fullName>
    </recommendedName>
</protein>
<accession>A0ABW5Z3N3</accession>
<reference evidence="2" key="1">
    <citation type="journal article" date="2019" name="Int. J. Syst. Evol. Microbiol.">
        <title>The Global Catalogue of Microorganisms (GCM) 10K type strain sequencing project: providing services to taxonomists for standard genome sequencing and annotation.</title>
        <authorList>
            <consortium name="The Broad Institute Genomics Platform"/>
            <consortium name="The Broad Institute Genome Sequencing Center for Infectious Disease"/>
            <person name="Wu L."/>
            <person name="Ma J."/>
        </authorList>
    </citation>
    <scope>NUCLEOTIDE SEQUENCE [LARGE SCALE GENOMIC DNA]</scope>
    <source>
        <strain evidence="2">KCTC 52644</strain>
    </source>
</reference>
<evidence type="ECO:0008006" key="3">
    <source>
        <dbReference type="Google" id="ProtNLM"/>
    </source>
</evidence>
<dbReference type="EMBL" id="JBHUOL010000003">
    <property type="protein sequence ID" value="MFD2907372.1"/>
    <property type="molecule type" value="Genomic_DNA"/>
</dbReference>
<dbReference type="Proteomes" id="UP001597549">
    <property type="component" value="Unassembled WGS sequence"/>
</dbReference>